<proteinExistence type="predicted"/>
<organism evidence="1 2">
    <name type="scientific">Pelobium manganitolerans</name>
    <dbReference type="NCBI Taxonomy" id="1842495"/>
    <lineage>
        <taxon>Bacteria</taxon>
        <taxon>Pseudomonadati</taxon>
        <taxon>Bacteroidota</taxon>
        <taxon>Sphingobacteriia</taxon>
        <taxon>Sphingobacteriales</taxon>
        <taxon>Sphingobacteriaceae</taxon>
        <taxon>Pelobium</taxon>
    </lineage>
</organism>
<dbReference type="RefSeq" id="WP_120180701.1">
    <property type="nucleotide sequence ID" value="NZ_CBINCU010000011.1"/>
</dbReference>
<dbReference type="Proteomes" id="UP000283433">
    <property type="component" value="Unassembled WGS sequence"/>
</dbReference>
<protein>
    <submittedName>
        <fullName evidence="1">Uncharacterized protein</fullName>
    </submittedName>
</protein>
<name>A0A419SAH5_9SPHI</name>
<reference evidence="1 2" key="1">
    <citation type="submission" date="2016-07" db="EMBL/GenBank/DDBJ databases">
        <title>Genome of Pelobium manganitolerans.</title>
        <authorList>
            <person name="Wu S."/>
            <person name="Wang G."/>
        </authorList>
    </citation>
    <scope>NUCLEOTIDE SEQUENCE [LARGE SCALE GENOMIC DNA]</scope>
    <source>
        <strain evidence="1 2">YS-25</strain>
    </source>
</reference>
<dbReference type="EMBL" id="MBTA01000003">
    <property type="protein sequence ID" value="RKD19054.1"/>
    <property type="molecule type" value="Genomic_DNA"/>
</dbReference>
<accession>A0A419SAH5</accession>
<sequence length="109" mass="12492">MNLKKHIQSFLFYVLALAILSAAVPLHNIFHQHHYIQTDHCGAGCKKHLKTYTKPCCTATYAQLIGDMPLQELHVKVVQPLSFISCFYLTDNYFQFFHLTRNKAPPALS</sequence>
<dbReference type="AlphaFoldDB" id="A0A419SAH5"/>
<dbReference type="OrthoDB" id="771573at2"/>
<gene>
    <name evidence="1" type="ORF">BCY91_14355</name>
</gene>
<keyword evidence="2" id="KW-1185">Reference proteome</keyword>
<comment type="caution">
    <text evidence="1">The sequence shown here is derived from an EMBL/GenBank/DDBJ whole genome shotgun (WGS) entry which is preliminary data.</text>
</comment>
<evidence type="ECO:0000313" key="1">
    <source>
        <dbReference type="EMBL" id="RKD19054.1"/>
    </source>
</evidence>
<evidence type="ECO:0000313" key="2">
    <source>
        <dbReference type="Proteomes" id="UP000283433"/>
    </source>
</evidence>